<evidence type="ECO:0000256" key="3">
    <source>
        <dbReference type="ARBA" id="ARBA00022729"/>
    </source>
</evidence>
<name>A0A6J4HGM9_9ACTN</name>
<dbReference type="PANTHER" id="PTHR30061:SF50">
    <property type="entry name" value="MALTOSE_MALTODEXTRIN-BINDING PERIPLASMIC PROTEIN"/>
    <property type="match status" value="1"/>
</dbReference>
<dbReference type="GO" id="GO:1901982">
    <property type="term" value="F:maltose binding"/>
    <property type="evidence" value="ECO:0007669"/>
    <property type="project" value="TreeGrafter"/>
</dbReference>
<evidence type="ECO:0000313" key="4">
    <source>
        <dbReference type="EMBL" id="CAA9223224.1"/>
    </source>
</evidence>
<reference evidence="4" key="1">
    <citation type="submission" date="2020-02" db="EMBL/GenBank/DDBJ databases">
        <authorList>
            <person name="Meier V. D."/>
        </authorList>
    </citation>
    <scope>NUCLEOTIDE SEQUENCE</scope>
    <source>
        <strain evidence="4">AVDCRST_MAG76</strain>
    </source>
</reference>
<gene>
    <name evidence="4" type="ORF">AVDCRST_MAG76-836</name>
</gene>
<accession>A0A6J4HGM9</accession>
<dbReference type="AlphaFoldDB" id="A0A6J4HGM9"/>
<evidence type="ECO:0000256" key="2">
    <source>
        <dbReference type="ARBA" id="ARBA00022448"/>
    </source>
</evidence>
<sequence length="444" mass="46972">MPTDARGGTTMLRSPAGRRGRLLAAAAVLAGVLTGCGGGSGSGPPQLTWYINPDNGGQAELGNKCAGQSGGRYRIKTSILPNDASAQREQLVRRLAAKDKGIDLMSLDPPFIPEFAEAGFLRPYNKAEADELTKGALEGAVEGATWQGQLMGAPFWANSQLLWYRKSVAAKAGLDPSRNPVTWDQVIGAAKQTGTTVGVQARRYEGYMVLINALVSSAGGTILQDPERGKDVTPSIGADAGRRAAEVISNLARSGAADPALSTSDEEVARATFQGDTGGFMVNWAYVYGAAQEAVAEGSLSQSVLDDIGWGRYPQVVQGQPSRPPVGGIDLGIGAYGRHQDLALEAVRCITSEESQREYMLKSKNPAARSAVYEDPEVRKVFPMADLIRDSIDGGAPRPQTPYYTDVSAAVTRAFHPPSSVDPGRTPTAAGRLITDVLKDRKLL</sequence>
<dbReference type="InterPro" id="IPR006059">
    <property type="entry name" value="SBP"/>
</dbReference>
<dbReference type="EMBL" id="CADCSZ010000048">
    <property type="protein sequence ID" value="CAA9223224.1"/>
    <property type="molecule type" value="Genomic_DNA"/>
</dbReference>
<dbReference type="PANTHER" id="PTHR30061">
    <property type="entry name" value="MALTOSE-BINDING PERIPLASMIC PROTEIN"/>
    <property type="match status" value="1"/>
</dbReference>
<dbReference type="SUPFAM" id="SSF53850">
    <property type="entry name" value="Periplasmic binding protein-like II"/>
    <property type="match status" value="1"/>
</dbReference>
<dbReference type="Pfam" id="PF01547">
    <property type="entry name" value="SBP_bac_1"/>
    <property type="match status" value="1"/>
</dbReference>
<protein>
    <submittedName>
        <fullName evidence="4">ABC transporter, substrate-binding protein (Cluster 1, maltose/g3p/polyamine/iron)</fullName>
    </submittedName>
</protein>
<organism evidence="4">
    <name type="scientific">uncultured Acidimicrobiales bacterium</name>
    <dbReference type="NCBI Taxonomy" id="310071"/>
    <lineage>
        <taxon>Bacteria</taxon>
        <taxon>Bacillati</taxon>
        <taxon>Actinomycetota</taxon>
        <taxon>Acidimicrobiia</taxon>
        <taxon>Acidimicrobiales</taxon>
        <taxon>environmental samples</taxon>
    </lineage>
</organism>
<keyword evidence="3" id="KW-0732">Signal</keyword>
<dbReference type="GO" id="GO:0055052">
    <property type="term" value="C:ATP-binding cassette (ABC) transporter complex, substrate-binding subunit-containing"/>
    <property type="evidence" value="ECO:0007669"/>
    <property type="project" value="TreeGrafter"/>
</dbReference>
<evidence type="ECO:0000256" key="1">
    <source>
        <dbReference type="ARBA" id="ARBA00008520"/>
    </source>
</evidence>
<proteinExistence type="inferred from homology"/>
<dbReference type="Gene3D" id="3.40.190.10">
    <property type="entry name" value="Periplasmic binding protein-like II"/>
    <property type="match status" value="2"/>
</dbReference>
<dbReference type="GO" id="GO:0015768">
    <property type="term" value="P:maltose transport"/>
    <property type="evidence" value="ECO:0007669"/>
    <property type="project" value="TreeGrafter"/>
</dbReference>
<dbReference type="GO" id="GO:0042956">
    <property type="term" value="P:maltodextrin transmembrane transport"/>
    <property type="evidence" value="ECO:0007669"/>
    <property type="project" value="TreeGrafter"/>
</dbReference>
<keyword evidence="2" id="KW-0813">Transport</keyword>
<comment type="similarity">
    <text evidence="1">Belongs to the bacterial solute-binding protein 1 family.</text>
</comment>